<organism evidence="2 3">
    <name type="scientific">Oculimacula yallundae</name>
    <dbReference type="NCBI Taxonomy" id="86028"/>
    <lineage>
        <taxon>Eukaryota</taxon>
        <taxon>Fungi</taxon>
        <taxon>Dikarya</taxon>
        <taxon>Ascomycota</taxon>
        <taxon>Pezizomycotina</taxon>
        <taxon>Leotiomycetes</taxon>
        <taxon>Helotiales</taxon>
        <taxon>Ploettnerulaceae</taxon>
        <taxon>Oculimacula</taxon>
    </lineage>
</organism>
<dbReference type="EMBL" id="JAZHXI010000013">
    <property type="protein sequence ID" value="KAL2064882.1"/>
    <property type="molecule type" value="Genomic_DNA"/>
</dbReference>
<evidence type="ECO:0008006" key="4">
    <source>
        <dbReference type="Google" id="ProtNLM"/>
    </source>
</evidence>
<keyword evidence="3" id="KW-1185">Reference proteome</keyword>
<sequence length="97" mass="11282">MLIITFHSRVLILPACPLLAETKTSHKEPNQMRGASIVKIHRRKNPIEKKVKCQAEWGNKRFGDRRGRYKVRLWPQLLNMQHPQPRLPVSVVPNINA</sequence>
<evidence type="ECO:0000313" key="2">
    <source>
        <dbReference type="EMBL" id="KAL2064882.1"/>
    </source>
</evidence>
<reference evidence="2 3" key="1">
    <citation type="journal article" date="2024" name="Commun. Biol.">
        <title>Comparative genomic analysis of thermophilic fungi reveals convergent evolutionary adaptations and gene losses.</title>
        <authorList>
            <person name="Steindorff A.S."/>
            <person name="Aguilar-Pontes M.V."/>
            <person name="Robinson A.J."/>
            <person name="Andreopoulos B."/>
            <person name="LaButti K."/>
            <person name="Kuo A."/>
            <person name="Mondo S."/>
            <person name="Riley R."/>
            <person name="Otillar R."/>
            <person name="Haridas S."/>
            <person name="Lipzen A."/>
            <person name="Grimwood J."/>
            <person name="Schmutz J."/>
            <person name="Clum A."/>
            <person name="Reid I.D."/>
            <person name="Moisan M.C."/>
            <person name="Butler G."/>
            <person name="Nguyen T.T.M."/>
            <person name="Dewar K."/>
            <person name="Conant G."/>
            <person name="Drula E."/>
            <person name="Henrissat B."/>
            <person name="Hansel C."/>
            <person name="Singer S."/>
            <person name="Hutchinson M.I."/>
            <person name="de Vries R.P."/>
            <person name="Natvig D.O."/>
            <person name="Powell A.J."/>
            <person name="Tsang A."/>
            <person name="Grigoriev I.V."/>
        </authorList>
    </citation>
    <scope>NUCLEOTIDE SEQUENCE [LARGE SCALE GENOMIC DNA]</scope>
    <source>
        <strain evidence="2 3">CBS 494.80</strain>
    </source>
</reference>
<evidence type="ECO:0000256" key="1">
    <source>
        <dbReference type="SAM" id="SignalP"/>
    </source>
</evidence>
<protein>
    <recommendedName>
        <fullName evidence="4">Secreted protein</fullName>
    </recommendedName>
</protein>
<dbReference type="Proteomes" id="UP001595075">
    <property type="component" value="Unassembled WGS sequence"/>
</dbReference>
<keyword evidence="1" id="KW-0732">Signal</keyword>
<accession>A0ABR4C4L8</accession>
<comment type="caution">
    <text evidence="2">The sequence shown here is derived from an EMBL/GenBank/DDBJ whole genome shotgun (WGS) entry which is preliminary data.</text>
</comment>
<feature type="signal peptide" evidence="1">
    <location>
        <begin position="1"/>
        <end position="22"/>
    </location>
</feature>
<name>A0ABR4C4L8_9HELO</name>
<gene>
    <name evidence="2" type="ORF">VTL71DRAFT_4022</name>
</gene>
<feature type="chain" id="PRO_5046661396" description="Secreted protein" evidence="1">
    <location>
        <begin position="23"/>
        <end position="97"/>
    </location>
</feature>
<evidence type="ECO:0000313" key="3">
    <source>
        <dbReference type="Proteomes" id="UP001595075"/>
    </source>
</evidence>
<proteinExistence type="predicted"/>